<dbReference type="Gene3D" id="2.60.40.3440">
    <property type="match status" value="1"/>
</dbReference>
<gene>
    <name evidence="3" type="ORF">VRS74_06255</name>
</gene>
<feature type="region of interest" description="Disordered" evidence="1">
    <location>
        <begin position="1029"/>
        <end position="1050"/>
    </location>
</feature>
<evidence type="ECO:0000313" key="3">
    <source>
        <dbReference type="EMBL" id="MEE1877286.1"/>
    </source>
</evidence>
<feature type="region of interest" description="Disordered" evidence="1">
    <location>
        <begin position="1157"/>
        <end position="1187"/>
    </location>
</feature>
<feature type="non-terminal residue" evidence="3">
    <location>
        <position position="1605"/>
    </location>
</feature>
<protein>
    <submittedName>
        <fullName evidence="3">DUF5801 repeats-in-toxin domain-containing protein</fullName>
    </submittedName>
</protein>
<feature type="region of interest" description="Disordered" evidence="1">
    <location>
        <begin position="1325"/>
        <end position="1379"/>
    </location>
</feature>
<evidence type="ECO:0000259" key="2">
    <source>
        <dbReference type="Pfam" id="PF19116"/>
    </source>
</evidence>
<organism evidence="3 4">
    <name type="scientific">Altererythrobacter litoralis</name>
    <dbReference type="NCBI Taxonomy" id="3113904"/>
    <lineage>
        <taxon>Bacteria</taxon>
        <taxon>Pseudomonadati</taxon>
        <taxon>Pseudomonadota</taxon>
        <taxon>Alphaproteobacteria</taxon>
        <taxon>Sphingomonadales</taxon>
        <taxon>Erythrobacteraceae</taxon>
        <taxon>Altererythrobacter</taxon>
    </lineage>
</organism>
<dbReference type="NCBIfam" id="TIGR01965">
    <property type="entry name" value="VCBS_repeat"/>
    <property type="match status" value="2"/>
</dbReference>
<keyword evidence="4" id="KW-1185">Reference proteome</keyword>
<sequence length="1605" mass="164087">MVDFDGSKRGGFERDGGAEEGLGIGSNDFQDTPARVSAAGTRTVVPNADGAVVLPAGVSLDNLSVQGRDLVITLEDGSRIIIPDGAVIVPELVIDGAVLSPLAVAALLGEELNPEAEPGQLPSSGGDFDDGESFLQGAFDLGDLLPYTDLSTAVEPREEIIPQPLDREPEIVIVTPDNPVGVENAIATVAERGLPERDIGGDIEPSGTADETDAETTSGTIIFTAPDGLSAILINGVEIANIGQEFISPDGILTITSINLASGEIGFSYTLSDNLVGRTVDGFFQATVIDTDGDIANASLSILVEDDAPIAADDIGIVPAGSHAPITGNVLLNDEPGADNYPEGDQGPDAVTGFSNDGGSANPGDSLQGTYGVLTLNADGTYSYVRDGNTPGGVSETFTYTIIDQDGSTDTATLTIEIENALDSIGPEIGEGQEVREAHLPSTTDTRDDEAPGSAFDGDSETVSDTITFSSPDGVGSVTIEGVAIDPGSLSQTIFADATGSLVISAYTYDPLTGDGSITYAYTLNDNTVGDNTSVSFEVVVTDLDGDIAQDDLVISIVDDVPTAEDDQVTQSSENAPVTVDVFVNDTQGADAVQFSAIAVVPGTLTGAGTLVNNGDGTFTYTPAPGEEGQVFFRYSIEDGDGDPSDALVTINLLPDSTPEIRAQGEDSVNEAGLAARDGEPEGSDEPSNSEFTQGGIFIDTGNDTIASLVVNGVNVTSGGTVTTSKGVLTITEDSGTYTYTYELTDNTLSDPDSDTFTLVVTDSDGDTANTSIVIAIIDDMPTAEDDANSIASGEYGPIGGNVLANDTEGADGAVVTTYSGAGGSGSAGDEIQGEWGKLTIEADGTYTYTRDPGTPGGQIDTFDYTIVDGDSDPSSAQLIITIGDSTTTLDLPVAGEDGTLVDEAGLDGPPNGADVGTDAASNSETTVGTFTYTAPDGPATVFIDGVEVTSEGQTFLGAHGTLTVTAISAGSITYSYELTENTSGDTTFDDFVVRVEDQDDDFSQDTLRIDIVDDEPLTSANEPVALDDDALSGNPGGVGDANPDSANTTGTLAHQFGADGAGSITFASMNGQSVDINGVTVTYTWAGDMLTANDGSNDVFSVQVDPATGDYVVTQLAPLDHHLSGDDVETDASFVLTYTVTDGDTDFATGTLTVNVDDDTPEFGEADGSAPTLVTDDTDTEGGSDTDSASFADAFAPLFGADGQAASNALVYSLSINGGDATPSGLTDAVTDEAILLRISAGDPNVIEGYLETSGDVAFTLTLNPVSGSIEQEQFRAIEHDNDADPVEAFGEAESMAADLIKLTATITDGDGDEAAQTINIGDSFTFEDDGPAATDNANSLGEGEDVSGNVVTDDDGGNGTDSSGADGYAADGPVVDADLENPPAGVTLDNKSVAPDGTITLTTSIGTLVIEANGDYTFTSDANTINVDTQLTFTYTIEDGDGDQSSADLVIDIDNVAGNVSDNNAIVYEAGLDGLGTDAASDSEFFTTGQITVTNATGPFVYQLTDPANGNYGTLTLNADGSYSYELTSPIDGDSITPDQGGDNGNNPINDQESFGYEVYDQANNLIGSGTIVVTIVDDVPTATDQSNIDVAEDAVAPISGNV</sequence>
<feature type="region of interest" description="Disordered" evidence="1">
    <location>
        <begin position="1531"/>
        <end position="1555"/>
    </location>
</feature>
<dbReference type="Proteomes" id="UP001343492">
    <property type="component" value="Unassembled WGS sequence"/>
</dbReference>
<feature type="compositionally biased region" description="Polar residues" evidence="1">
    <location>
        <begin position="353"/>
        <end position="367"/>
    </location>
</feature>
<feature type="compositionally biased region" description="Basic and acidic residues" evidence="1">
    <location>
        <begin position="440"/>
        <end position="450"/>
    </location>
</feature>
<feature type="region of interest" description="Disordered" evidence="1">
    <location>
        <begin position="660"/>
        <end position="692"/>
    </location>
</feature>
<accession>A0ABU7GEC9</accession>
<name>A0ABU7GEC9_9SPHN</name>
<feature type="region of interest" description="Disordered" evidence="1">
    <location>
        <begin position="1"/>
        <end position="29"/>
    </location>
</feature>
<dbReference type="Pfam" id="PF17963">
    <property type="entry name" value="Big_9"/>
    <property type="match status" value="3"/>
</dbReference>
<evidence type="ECO:0000313" key="4">
    <source>
        <dbReference type="Proteomes" id="UP001343492"/>
    </source>
</evidence>
<feature type="compositionally biased region" description="Acidic residues" evidence="1">
    <location>
        <begin position="1157"/>
        <end position="1166"/>
    </location>
</feature>
<comment type="caution">
    <text evidence="3">The sequence shown here is derived from an EMBL/GenBank/DDBJ whole genome shotgun (WGS) entry which is preliminary data.</text>
</comment>
<dbReference type="RefSeq" id="WP_354144388.1">
    <property type="nucleotide sequence ID" value="NZ_JAZDQV010000004.1"/>
</dbReference>
<feature type="region of interest" description="Disordered" evidence="1">
    <location>
        <begin position="440"/>
        <end position="463"/>
    </location>
</feature>
<feature type="compositionally biased region" description="Basic and acidic residues" evidence="1">
    <location>
        <begin position="1"/>
        <end position="17"/>
    </location>
</feature>
<dbReference type="InterPro" id="IPR010221">
    <property type="entry name" value="VCBS_dom"/>
</dbReference>
<feature type="region of interest" description="Disordered" evidence="1">
    <location>
        <begin position="335"/>
        <end position="367"/>
    </location>
</feature>
<dbReference type="InterPro" id="IPR043824">
    <property type="entry name" value="DUF5801"/>
</dbReference>
<feature type="domain" description="DUF5801" evidence="2">
    <location>
        <begin position="1027"/>
        <end position="1154"/>
    </location>
</feature>
<feature type="domain" description="DUF5801" evidence="2">
    <location>
        <begin position="1174"/>
        <end position="1323"/>
    </location>
</feature>
<proteinExistence type="predicted"/>
<feature type="region of interest" description="Disordered" evidence="1">
    <location>
        <begin position="196"/>
        <end position="216"/>
    </location>
</feature>
<dbReference type="EMBL" id="JAZDQV010000004">
    <property type="protein sequence ID" value="MEE1877286.1"/>
    <property type="molecule type" value="Genomic_DNA"/>
</dbReference>
<reference evidence="3 4" key="1">
    <citation type="submission" date="2024-01" db="EMBL/GenBank/DDBJ databases">
        <title>The genome sequence of Erythrobacteraceae sp. strain 1XM1-14.</title>
        <authorList>
            <person name="Liu Y."/>
        </authorList>
    </citation>
    <scope>NUCLEOTIDE SEQUENCE [LARGE SCALE GENOMIC DNA]</scope>
    <source>
        <strain evidence="3 4">1XM1-14</strain>
    </source>
</reference>
<evidence type="ECO:0000256" key="1">
    <source>
        <dbReference type="SAM" id="MobiDB-lite"/>
    </source>
</evidence>
<dbReference type="Pfam" id="PF19116">
    <property type="entry name" value="DUF5801"/>
    <property type="match status" value="2"/>
</dbReference>